<evidence type="ECO:0000256" key="3">
    <source>
        <dbReference type="ARBA" id="ARBA00022801"/>
    </source>
</evidence>
<dbReference type="InterPro" id="IPR002502">
    <property type="entry name" value="Amidase_domain"/>
</dbReference>
<dbReference type="GO" id="GO:0071555">
    <property type="term" value="P:cell wall organization"/>
    <property type="evidence" value="ECO:0007669"/>
    <property type="project" value="UniProtKB-KW"/>
</dbReference>
<dbReference type="Gene3D" id="3.40.80.10">
    <property type="entry name" value="Peptidoglycan recognition protein-like"/>
    <property type="match status" value="1"/>
</dbReference>
<dbReference type="PANTHER" id="PTHR30417:SF1">
    <property type="entry name" value="N-ACETYLMURAMOYL-L-ALANINE AMIDASE AMID"/>
    <property type="match status" value="1"/>
</dbReference>
<sequence length="212" mass="23137">MVVIHFTAMKTAEAALDRLTDAAAEVSSHYLVAEDGRCWLLVPEEERAWHAGAGAWGPVTDVNSRSVGIELANPGDRPFDAPQMAVLEALLDGIMARWQVPPERVIGHSDMAPGRKDDPGRHFDWPRLAAAGRAVGAQGARGLQGSPRSGTPEPARFERAARRFGYVPPQGRVAPVLEAFRQRFRPRAEGPLTQEDIAVIEHLAARWPCART</sequence>
<reference evidence="7 8" key="1">
    <citation type="submission" date="2019-06" db="EMBL/GenBank/DDBJ databases">
        <title>Genome sequence of Rhodobacteraceae bacterium D4M1.</title>
        <authorList>
            <person name="Cao J."/>
        </authorList>
    </citation>
    <scope>NUCLEOTIDE SEQUENCE [LARGE SCALE GENOMIC DNA]</scope>
    <source>
        <strain evidence="7 8">D4M1</strain>
    </source>
</reference>
<dbReference type="AlphaFoldDB" id="A0A5B8G3Y2"/>
<keyword evidence="4" id="KW-0961">Cell wall biogenesis/degradation</keyword>
<dbReference type="EMBL" id="CP040818">
    <property type="protein sequence ID" value="QDL93533.1"/>
    <property type="molecule type" value="Genomic_DNA"/>
</dbReference>
<keyword evidence="3" id="KW-0378">Hydrolase</keyword>
<evidence type="ECO:0000256" key="4">
    <source>
        <dbReference type="ARBA" id="ARBA00023316"/>
    </source>
</evidence>
<feature type="domain" description="N-acetylmuramoyl-L-alanine amidase" evidence="6">
    <location>
        <begin position="1"/>
        <end position="120"/>
    </location>
</feature>
<organism evidence="7 8">
    <name type="scientific">Paroceanicella profunda</name>
    <dbReference type="NCBI Taxonomy" id="2579971"/>
    <lineage>
        <taxon>Bacteria</taxon>
        <taxon>Pseudomonadati</taxon>
        <taxon>Pseudomonadota</taxon>
        <taxon>Alphaproteobacteria</taxon>
        <taxon>Rhodobacterales</taxon>
        <taxon>Paracoccaceae</taxon>
        <taxon>Paroceanicella</taxon>
    </lineage>
</organism>
<evidence type="ECO:0000313" key="7">
    <source>
        <dbReference type="EMBL" id="QDL93533.1"/>
    </source>
</evidence>
<evidence type="ECO:0000259" key="6">
    <source>
        <dbReference type="SMART" id="SM00644"/>
    </source>
</evidence>
<dbReference type="GO" id="GO:0019867">
    <property type="term" value="C:outer membrane"/>
    <property type="evidence" value="ECO:0007669"/>
    <property type="project" value="TreeGrafter"/>
</dbReference>
<feature type="compositionally biased region" description="Low complexity" evidence="5">
    <location>
        <begin position="134"/>
        <end position="145"/>
    </location>
</feature>
<dbReference type="Pfam" id="PF01510">
    <property type="entry name" value="Amidase_2"/>
    <property type="match status" value="1"/>
</dbReference>
<dbReference type="GO" id="GO:0009253">
    <property type="term" value="P:peptidoglycan catabolic process"/>
    <property type="evidence" value="ECO:0007669"/>
    <property type="project" value="InterPro"/>
</dbReference>
<evidence type="ECO:0000256" key="2">
    <source>
        <dbReference type="ARBA" id="ARBA00011901"/>
    </source>
</evidence>
<dbReference type="InterPro" id="IPR051206">
    <property type="entry name" value="NAMLAA_amidase_2"/>
</dbReference>
<protein>
    <recommendedName>
        <fullName evidence="2">N-acetylmuramoyl-L-alanine amidase</fullName>
        <ecNumber evidence="2">3.5.1.28</ecNumber>
    </recommendedName>
</protein>
<dbReference type="KEGG" id="ppru:FDP22_01125"/>
<dbReference type="GO" id="GO:0009254">
    <property type="term" value="P:peptidoglycan turnover"/>
    <property type="evidence" value="ECO:0007669"/>
    <property type="project" value="TreeGrafter"/>
</dbReference>
<dbReference type="SUPFAM" id="SSF55846">
    <property type="entry name" value="N-acetylmuramoyl-L-alanine amidase-like"/>
    <property type="match status" value="1"/>
</dbReference>
<comment type="catalytic activity">
    <reaction evidence="1">
        <text>Hydrolyzes the link between N-acetylmuramoyl residues and L-amino acid residues in certain cell-wall glycopeptides.</text>
        <dbReference type="EC" id="3.5.1.28"/>
    </reaction>
</comment>
<dbReference type="CDD" id="cd06583">
    <property type="entry name" value="PGRP"/>
    <property type="match status" value="1"/>
</dbReference>
<evidence type="ECO:0000313" key="8">
    <source>
        <dbReference type="Proteomes" id="UP000305888"/>
    </source>
</evidence>
<dbReference type="GO" id="GO:0008745">
    <property type="term" value="F:N-acetylmuramoyl-L-alanine amidase activity"/>
    <property type="evidence" value="ECO:0007669"/>
    <property type="project" value="UniProtKB-EC"/>
</dbReference>
<dbReference type="PANTHER" id="PTHR30417">
    <property type="entry name" value="N-ACETYLMURAMOYL-L-ALANINE AMIDASE AMID"/>
    <property type="match status" value="1"/>
</dbReference>
<dbReference type="InterPro" id="IPR036505">
    <property type="entry name" value="Amidase/PGRP_sf"/>
</dbReference>
<keyword evidence="8" id="KW-1185">Reference proteome</keyword>
<dbReference type="EC" id="3.5.1.28" evidence="2"/>
<evidence type="ECO:0000256" key="5">
    <source>
        <dbReference type="SAM" id="MobiDB-lite"/>
    </source>
</evidence>
<dbReference type="Proteomes" id="UP000305888">
    <property type="component" value="Chromosome"/>
</dbReference>
<feature type="region of interest" description="Disordered" evidence="5">
    <location>
        <begin position="134"/>
        <end position="154"/>
    </location>
</feature>
<name>A0A5B8G3Y2_9RHOB</name>
<gene>
    <name evidence="7" type="ORF">FDP22_01125</name>
</gene>
<dbReference type="OrthoDB" id="9794842at2"/>
<evidence type="ECO:0000256" key="1">
    <source>
        <dbReference type="ARBA" id="ARBA00001561"/>
    </source>
</evidence>
<accession>A0A5B8G3Y2</accession>
<proteinExistence type="predicted"/>
<dbReference type="SMART" id="SM00644">
    <property type="entry name" value="Ami_2"/>
    <property type="match status" value="1"/>
</dbReference>